<dbReference type="SUPFAM" id="SSF51445">
    <property type="entry name" value="(Trans)glycosidases"/>
    <property type="match status" value="1"/>
</dbReference>
<keyword evidence="1" id="KW-0175">Coiled coil</keyword>
<reference evidence="4 5" key="1">
    <citation type="journal article" date="2018" name="Nat. Ecol. Evol.">
        <title>Shark genomes provide insights into elasmobranch evolution and the origin of vertebrates.</title>
        <authorList>
            <person name="Hara Y"/>
            <person name="Yamaguchi K"/>
            <person name="Onimaru K"/>
            <person name="Kadota M"/>
            <person name="Koyanagi M"/>
            <person name="Keeley SD"/>
            <person name="Tatsumi K"/>
            <person name="Tanaka K"/>
            <person name="Motone F"/>
            <person name="Kageyama Y"/>
            <person name="Nozu R"/>
            <person name="Adachi N"/>
            <person name="Nishimura O"/>
            <person name="Nakagawa R"/>
            <person name="Tanegashima C"/>
            <person name="Kiyatake I"/>
            <person name="Matsumoto R"/>
            <person name="Murakumo K"/>
            <person name="Nishida K"/>
            <person name="Terakita A"/>
            <person name="Kuratani S"/>
            <person name="Sato K"/>
            <person name="Hyodo S Kuraku.S."/>
        </authorList>
    </citation>
    <scope>NUCLEOTIDE SEQUENCE [LARGE SCALE GENOMIC DNA]</scope>
</reference>
<name>A0A401T6C1_CHIPU</name>
<feature type="coiled-coil region" evidence="1">
    <location>
        <begin position="285"/>
        <end position="312"/>
    </location>
</feature>
<dbReference type="STRING" id="137246.A0A401T6C1"/>
<dbReference type="PANTHER" id="PTHR43053:SF6">
    <property type="entry name" value="SITS-BINDING PROTEIN"/>
    <property type="match status" value="1"/>
</dbReference>
<keyword evidence="2" id="KW-0812">Transmembrane</keyword>
<dbReference type="OMA" id="QWQDSQN"/>
<dbReference type="PANTHER" id="PTHR43053">
    <property type="entry name" value="GLYCOSIDASE FAMILY 31"/>
    <property type="match status" value="1"/>
</dbReference>
<evidence type="ECO:0000313" key="5">
    <source>
        <dbReference type="Proteomes" id="UP000287033"/>
    </source>
</evidence>
<dbReference type="InterPro" id="IPR050985">
    <property type="entry name" value="Alpha-glycosidase_related"/>
</dbReference>
<feature type="domain" description="Glycosyl hydrolase family 31 C-terminal" evidence="3">
    <location>
        <begin position="600"/>
        <end position="687"/>
    </location>
</feature>
<dbReference type="Pfam" id="PF21365">
    <property type="entry name" value="Glyco_hydro_31_3rd"/>
    <property type="match status" value="1"/>
</dbReference>
<comment type="caution">
    <text evidence="4">The sequence shown here is derived from an EMBL/GenBank/DDBJ whole genome shotgun (WGS) entry which is preliminary data.</text>
</comment>
<dbReference type="InterPro" id="IPR048395">
    <property type="entry name" value="Glyco_hydro_31_C"/>
</dbReference>
<sequence>MARRRDESSSPAAECSLEAGSREMSEPWKGALGCVGVALLFLMTIGVLYWQVAERPEPAWLLKGQLSGLVWHSKRSVLALRSVLGEQSFALIQPRHLPLSGHTLLTNRCWYNQSLLCSSWDGVSELQILLEPINQSLAECYRVEWTPRHCQVALKDCFSMDNVSWYGGGSMHSQYWPINNADIDSQPFIISNLQDTPTGYGSVLERYFLGSTGVAVQIHPEVPLHIGIESKKWLCLGVPPNAEMVPLRYTMCVSDNLTAVHQQVGRMIPVALPDTDILQLPFWRLQKAADIIAKLEHNARSLSNKLKQHQLGDGVLDLTEQYTQLLLAEEHSATDSTGKTLIPHRRYLNLHQLRLCITLSPYISIDSNQFQTILQEGRENFWISLPATSHSSQVPFVMKWRGTFVVKLNLSNEEARDWFVAQAHRLHRRLDVKYITLEGGEGRPNINGFQHHSWQLSSDEYITQFTLLAEKLGNTTIISTATQTAHIPVFVRMAPRQSDWSYAGLKGVIPTVLHYSLLGYSFFIPDAVGGSLTKGFLADEELFIRWLQIVTFLPVMAFSTPPWVFGENWIVNVTQMCIQRHQSFVVPLIRKQAVELASLGHPVFRPLWWVSPDDPKTLTIDDEFLIGDEVLVAPVTAPGRVHRDIYLPGSSYQWKDVSTAQVFDGGTLLQDYPVPLTDVPVFVRQDSGDSQQTAS</sequence>
<dbReference type="InterPro" id="IPR013780">
    <property type="entry name" value="Glyco_hydro_b"/>
</dbReference>
<dbReference type="InterPro" id="IPR017853">
    <property type="entry name" value="GH"/>
</dbReference>
<evidence type="ECO:0000313" key="4">
    <source>
        <dbReference type="EMBL" id="GCC38223.1"/>
    </source>
</evidence>
<keyword evidence="2" id="KW-1133">Transmembrane helix</keyword>
<dbReference type="CDD" id="cd06592">
    <property type="entry name" value="GH31_NET37"/>
    <property type="match status" value="1"/>
</dbReference>
<dbReference type="OrthoDB" id="10070917at2759"/>
<feature type="transmembrane region" description="Helical" evidence="2">
    <location>
        <begin position="30"/>
        <end position="50"/>
    </location>
</feature>
<dbReference type="EMBL" id="BEZZ01001137">
    <property type="protein sequence ID" value="GCC38223.1"/>
    <property type="molecule type" value="Genomic_DNA"/>
</dbReference>
<dbReference type="AlphaFoldDB" id="A0A401T6C1"/>
<evidence type="ECO:0000259" key="3">
    <source>
        <dbReference type="Pfam" id="PF21365"/>
    </source>
</evidence>
<gene>
    <name evidence="4" type="ORF">chiPu_0016735</name>
</gene>
<dbReference type="Gene3D" id="3.20.20.80">
    <property type="entry name" value="Glycosidases"/>
    <property type="match status" value="1"/>
</dbReference>
<keyword evidence="5" id="KW-1185">Reference proteome</keyword>
<dbReference type="Proteomes" id="UP000287033">
    <property type="component" value="Unassembled WGS sequence"/>
</dbReference>
<proteinExistence type="predicted"/>
<keyword evidence="2" id="KW-0472">Membrane</keyword>
<evidence type="ECO:0000256" key="2">
    <source>
        <dbReference type="SAM" id="Phobius"/>
    </source>
</evidence>
<evidence type="ECO:0000256" key="1">
    <source>
        <dbReference type="SAM" id="Coils"/>
    </source>
</evidence>
<dbReference type="SUPFAM" id="SSF51011">
    <property type="entry name" value="Glycosyl hydrolase domain"/>
    <property type="match status" value="1"/>
</dbReference>
<organism evidence="4 5">
    <name type="scientific">Chiloscyllium punctatum</name>
    <name type="common">Brownbanded bambooshark</name>
    <name type="synonym">Hemiscyllium punctatum</name>
    <dbReference type="NCBI Taxonomy" id="137246"/>
    <lineage>
        <taxon>Eukaryota</taxon>
        <taxon>Metazoa</taxon>
        <taxon>Chordata</taxon>
        <taxon>Craniata</taxon>
        <taxon>Vertebrata</taxon>
        <taxon>Chondrichthyes</taxon>
        <taxon>Elasmobranchii</taxon>
        <taxon>Galeomorphii</taxon>
        <taxon>Galeoidea</taxon>
        <taxon>Orectolobiformes</taxon>
        <taxon>Hemiscylliidae</taxon>
        <taxon>Chiloscyllium</taxon>
    </lineage>
</organism>
<accession>A0A401T6C1</accession>
<dbReference type="Gene3D" id="2.60.40.1180">
    <property type="entry name" value="Golgi alpha-mannosidase II"/>
    <property type="match status" value="1"/>
</dbReference>
<protein>
    <recommendedName>
        <fullName evidence="3">Glycosyl hydrolase family 31 C-terminal domain-containing protein</fullName>
    </recommendedName>
</protein>